<dbReference type="InParanoid" id="A0A1Y1Y3F5"/>
<protein>
    <submittedName>
        <fullName evidence="1">Uncharacterized protein</fullName>
    </submittedName>
</protein>
<dbReference type="EMBL" id="MCFE01000270">
    <property type="protein sequence ID" value="ORX92562.1"/>
    <property type="molecule type" value="Genomic_DNA"/>
</dbReference>
<dbReference type="Proteomes" id="UP000193498">
    <property type="component" value="Unassembled WGS sequence"/>
</dbReference>
<evidence type="ECO:0000313" key="2">
    <source>
        <dbReference type="Proteomes" id="UP000193498"/>
    </source>
</evidence>
<proteinExistence type="predicted"/>
<organism evidence="1 2">
    <name type="scientific">Basidiobolus meristosporus CBS 931.73</name>
    <dbReference type="NCBI Taxonomy" id="1314790"/>
    <lineage>
        <taxon>Eukaryota</taxon>
        <taxon>Fungi</taxon>
        <taxon>Fungi incertae sedis</taxon>
        <taxon>Zoopagomycota</taxon>
        <taxon>Entomophthoromycotina</taxon>
        <taxon>Basidiobolomycetes</taxon>
        <taxon>Basidiobolales</taxon>
        <taxon>Basidiobolaceae</taxon>
        <taxon>Basidiobolus</taxon>
    </lineage>
</organism>
<comment type="caution">
    <text evidence="1">The sequence shown here is derived from an EMBL/GenBank/DDBJ whole genome shotgun (WGS) entry which is preliminary data.</text>
</comment>
<keyword evidence="2" id="KW-1185">Reference proteome</keyword>
<evidence type="ECO:0000313" key="1">
    <source>
        <dbReference type="EMBL" id="ORX92562.1"/>
    </source>
</evidence>
<reference evidence="1 2" key="1">
    <citation type="submission" date="2016-07" db="EMBL/GenBank/DDBJ databases">
        <title>Pervasive Adenine N6-methylation of Active Genes in Fungi.</title>
        <authorList>
            <consortium name="DOE Joint Genome Institute"/>
            <person name="Mondo S.J."/>
            <person name="Dannebaum R.O."/>
            <person name="Kuo R.C."/>
            <person name="Labutti K."/>
            <person name="Haridas S."/>
            <person name="Kuo A."/>
            <person name="Salamov A."/>
            <person name="Ahrendt S.R."/>
            <person name="Lipzen A."/>
            <person name="Sullivan W."/>
            <person name="Andreopoulos W.B."/>
            <person name="Clum A."/>
            <person name="Lindquist E."/>
            <person name="Daum C."/>
            <person name="Ramamoorthy G.K."/>
            <person name="Gryganskyi A."/>
            <person name="Culley D."/>
            <person name="Magnuson J.K."/>
            <person name="James T.Y."/>
            <person name="O'Malley M.A."/>
            <person name="Stajich J.E."/>
            <person name="Spatafora J.W."/>
            <person name="Visel A."/>
            <person name="Grigoriev I.V."/>
        </authorList>
    </citation>
    <scope>NUCLEOTIDE SEQUENCE [LARGE SCALE GENOMIC DNA]</scope>
    <source>
        <strain evidence="1 2">CBS 931.73</strain>
    </source>
</reference>
<dbReference type="OrthoDB" id="2232122at2759"/>
<name>A0A1Y1Y3F5_9FUNG</name>
<sequence length="164" mass="19000">MTDLKSSTLNLFENFKQNVNKWEEVQEEGLQLLSRWNRSGAAEETVYLLTQVLEKLRALLHDMHQGKHQLLALLSSQPISSAKLAVDHGVDRKFPSVVDIIDFMSIYIDMYEREVLLKETIVASASDSEPTQQRSDSLFALWKSQTYVDSKQTEYIEDRMRLFN</sequence>
<accession>A0A1Y1Y3F5</accession>
<dbReference type="AlphaFoldDB" id="A0A1Y1Y3F5"/>
<gene>
    <name evidence="1" type="ORF">K493DRAFT_408793</name>
</gene>